<evidence type="ECO:0000256" key="4">
    <source>
        <dbReference type="ARBA" id="ARBA00022827"/>
    </source>
</evidence>
<keyword evidence="4" id="KW-0274">FAD</keyword>
<keyword evidence="3" id="KW-0285">Flavoprotein</keyword>
<dbReference type="GO" id="GO:0016491">
    <property type="term" value="F:oxidoreductase activity"/>
    <property type="evidence" value="ECO:0007669"/>
    <property type="project" value="UniProtKB-KW"/>
</dbReference>
<gene>
    <name evidence="8" type="ORF">QBC41DRAFT_97711</name>
</gene>
<organism evidence="8 9">
    <name type="scientific">Cercophora samala</name>
    <dbReference type="NCBI Taxonomy" id="330535"/>
    <lineage>
        <taxon>Eukaryota</taxon>
        <taxon>Fungi</taxon>
        <taxon>Dikarya</taxon>
        <taxon>Ascomycota</taxon>
        <taxon>Pezizomycotina</taxon>
        <taxon>Sordariomycetes</taxon>
        <taxon>Sordariomycetidae</taxon>
        <taxon>Sordariales</taxon>
        <taxon>Lasiosphaeriaceae</taxon>
        <taxon>Cercophora</taxon>
    </lineage>
</organism>
<name>A0AA40DDU8_9PEZI</name>
<dbReference type="InterPro" id="IPR016169">
    <property type="entry name" value="FAD-bd_PCMH_sub2"/>
</dbReference>
<sequence>MVAVSLSRALLLAGAFARLGLAQTEPTILAEDGSVLTANETTVAPAAEPLEDAADEVLLLTDAVLANLTALDLSGIDLFSFDEDVAGITGVPNVTTKRSSRGFQVGDCKVFPGDRAWPSRLSWTVFNLLTGGALIETVPIGAVCYPNSGVYNAAKCQYVLANWAQSALHASDPTSVMSPLYQGETCMPQNGQSGTCEMGSFPSYSVKIRNVYQVQLAVNFARNQNLRLVVHNTGHDFLGKSTGAGALSIWTHNLKDIKYIASFRSPSYNGPALKLGAGVQVGELYTTANRLGVTAVGGECAGVGVAGGYLAGGGHSPLSSKYGLGSDQVLSIDVVLPNGRFVTATESKNADLFWALRGGGGGTFGVVTSITVKVYPKQKLAGFSMSLNAGPDSENSLAVFWQAMYAYWRRFPDYAAKGAYGYSMIFPLFTAAGGYNWAFHPFMMPDMTLVQFKAEVQPLLDEWTALGLNFTPNFFEEDNLYDVWTQHFPVESVANSNMRTASRMFPASVWDNTTNRDALFDEVRAIVEEGSALIQYNMNPRQTAGTPNSAANSHWRDAVWFAIMGSGWAPGTAEPELAATHNKITHDWMERLRAWGPGGYGNEGDVMEPNFGEAFFGSNYQRLLNIKREVDPNDLFWAPTAVGAERWTIQGQPSWLTTQVGKLCKISN</sequence>
<dbReference type="SUPFAM" id="SSF56176">
    <property type="entry name" value="FAD-binding/transporter-associated domain-like"/>
    <property type="match status" value="1"/>
</dbReference>
<dbReference type="Proteomes" id="UP001174997">
    <property type="component" value="Unassembled WGS sequence"/>
</dbReference>
<dbReference type="InterPro" id="IPR036318">
    <property type="entry name" value="FAD-bd_PCMH-like_sf"/>
</dbReference>
<dbReference type="PANTHER" id="PTHR42973">
    <property type="entry name" value="BINDING OXIDOREDUCTASE, PUTATIVE (AFU_ORTHOLOGUE AFUA_1G17690)-RELATED"/>
    <property type="match status" value="1"/>
</dbReference>
<dbReference type="GO" id="GO:0071949">
    <property type="term" value="F:FAD binding"/>
    <property type="evidence" value="ECO:0007669"/>
    <property type="project" value="InterPro"/>
</dbReference>
<dbReference type="InterPro" id="IPR016166">
    <property type="entry name" value="FAD-bd_PCMH"/>
</dbReference>
<evidence type="ECO:0000256" key="2">
    <source>
        <dbReference type="ARBA" id="ARBA00005466"/>
    </source>
</evidence>
<dbReference type="PROSITE" id="PS51387">
    <property type="entry name" value="FAD_PCMH"/>
    <property type="match status" value="1"/>
</dbReference>
<dbReference type="Pfam" id="PF01565">
    <property type="entry name" value="FAD_binding_4"/>
    <property type="match status" value="1"/>
</dbReference>
<comment type="cofactor">
    <cofactor evidence="1">
        <name>FAD</name>
        <dbReference type="ChEBI" id="CHEBI:57692"/>
    </cofactor>
</comment>
<protein>
    <recommendedName>
        <fullName evidence="7">FAD-binding PCMH-type domain-containing protein</fullName>
    </recommendedName>
</protein>
<feature type="chain" id="PRO_5041409079" description="FAD-binding PCMH-type domain-containing protein" evidence="6">
    <location>
        <begin position="23"/>
        <end position="668"/>
    </location>
</feature>
<dbReference type="EMBL" id="JAULSY010000035">
    <property type="protein sequence ID" value="KAK0670086.1"/>
    <property type="molecule type" value="Genomic_DNA"/>
</dbReference>
<evidence type="ECO:0000259" key="7">
    <source>
        <dbReference type="PROSITE" id="PS51387"/>
    </source>
</evidence>
<comment type="caution">
    <text evidence="8">The sequence shown here is derived from an EMBL/GenBank/DDBJ whole genome shotgun (WGS) entry which is preliminary data.</text>
</comment>
<dbReference type="InterPro" id="IPR050416">
    <property type="entry name" value="FAD-linked_Oxidoreductase"/>
</dbReference>
<evidence type="ECO:0000256" key="5">
    <source>
        <dbReference type="ARBA" id="ARBA00023002"/>
    </source>
</evidence>
<keyword evidence="9" id="KW-1185">Reference proteome</keyword>
<reference evidence="8" key="1">
    <citation type="submission" date="2023-06" db="EMBL/GenBank/DDBJ databases">
        <title>Genome-scale phylogeny and comparative genomics of the fungal order Sordariales.</title>
        <authorList>
            <consortium name="Lawrence Berkeley National Laboratory"/>
            <person name="Hensen N."/>
            <person name="Bonometti L."/>
            <person name="Westerberg I."/>
            <person name="Brannstrom I.O."/>
            <person name="Guillou S."/>
            <person name="Cros-Aarteil S."/>
            <person name="Calhoun S."/>
            <person name="Haridas S."/>
            <person name="Kuo A."/>
            <person name="Mondo S."/>
            <person name="Pangilinan J."/>
            <person name="Riley R."/>
            <person name="Labutti K."/>
            <person name="Andreopoulos B."/>
            <person name="Lipzen A."/>
            <person name="Chen C."/>
            <person name="Yanf M."/>
            <person name="Daum C."/>
            <person name="Ng V."/>
            <person name="Clum A."/>
            <person name="Steindorff A."/>
            <person name="Ohm R."/>
            <person name="Martin F."/>
            <person name="Silar P."/>
            <person name="Natvig D."/>
            <person name="Lalanne C."/>
            <person name="Gautier V."/>
            <person name="Ament-Velasquez S.L."/>
            <person name="Kruys A."/>
            <person name="Hutchinson M.I."/>
            <person name="Powell A.J."/>
            <person name="Barry K."/>
            <person name="Miller A.N."/>
            <person name="Grigoriev I.V."/>
            <person name="Debuchy R."/>
            <person name="Gladieux P."/>
            <person name="Thoren M.H."/>
            <person name="Johannesson H."/>
        </authorList>
    </citation>
    <scope>NUCLEOTIDE SEQUENCE</scope>
    <source>
        <strain evidence="8">CBS 307.81</strain>
    </source>
</reference>
<feature type="domain" description="FAD-binding PCMH-type" evidence="7">
    <location>
        <begin position="198"/>
        <end position="377"/>
    </location>
</feature>
<dbReference type="Pfam" id="PF08031">
    <property type="entry name" value="BBE"/>
    <property type="match status" value="1"/>
</dbReference>
<evidence type="ECO:0000313" key="9">
    <source>
        <dbReference type="Proteomes" id="UP001174997"/>
    </source>
</evidence>
<proteinExistence type="inferred from homology"/>
<evidence type="ECO:0000256" key="1">
    <source>
        <dbReference type="ARBA" id="ARBA00001974"/>
    </source>
</evidence>
<evidence type="ECO:0000256" key="6">
    <source>
        <dbReference type="SAM" id="SignalP"/>
    </source>
</evidence>
<dbReference type="AlphaFoldDB" id="A0AA40DDU8"/>
<evidence type="ECO:0000313" key="8">
    <source>
        <dbReference type="EMBL" id="KAK0670086.1"/>
    </source>
</evidence>
<feature type="signal peptide" evidence="6">
    <location>
        <begin position="1"/>
        <end position="22"/>
    </location>
</feature>
<evidence type="ECO:0000256" key="3">
    <source>
        <dbReference type="ARBA" id="ARBA00022630"/>
    </source>
</evidence>
<keyword evidence="5" id="KW-0560">Oxidoreductase</keyword>
<dbReference type="Gene3D" id="3.30.465.10">
    <property type="match status" value="2"/>
</dbReference>
<dbReference type="PANTHER" id="PTHR42973:SF39">
    <property type="entry name" value="FAD-BINDING PCMH-TYPE DOMAIN-CONTAINING PROTEIN"/>
    <property type="match status" value="1"/>
</dbReference>
<dbReference type="InterPro" id="IPR012951">
    <property type="entry name" value="BBE"/>
</dbReference>
<dbReference type="InterPro" id="IPR006094">
    <property type="entry name" value="Oxid_FAD_bind_N"/>
</dbReference>
<comment type="similarity">
    <text evidence="2">Belongs to the oxygen-dependent FAD-linked oxidoreductase family.</text>
</comment>
<keyword evidence="6" id="KW-0732">Signal</keyword>
<accession>A0AA40DDU8</accession>